<evidence type="ECO:0000259" key="6">
    <source>
        <dbReference type="Pfam" id="PF00482"/>
    </source>
</evidence>
<dbReference type="Pfam" id="PF00482">
    <property type="entry name" value="T2SSF"/>
    <property type="match status" value="1"/>
</dbReference>
<organism evidence="7 8">
    <name type="scientific">Paeniglutamicibacter antarcticus</name>
    <dbReference type="NCBI Taxonomy" id="494023"/>
    <lineage>
        <taxon>Bacteria</taxon>
        <taxon>Bacillati</taxon>
        <taxon>Actinomycetota</taxon>
        <taxon>Actinomycetes</taxon>
        <taxon>Micrococcales</taxon>
        <taxon>Micrococcaceae</taxon>
        <taxon>Paeniglutamicibacter</taxon>
    </lineage>
</organism>
<gene>
    <name evidence="7" type="ORF">GCM10025778_25950</name>
</gene>
<evidence type="ECO:0000256" key="2">
    <source>
        <dbReference type="ARBA" id="ARBA00022475"/>
    </source>
</evidence>
<keyword evidence="3" id="KW-0812">Transmembrane</keyword>
<comment type="subcellular location">
    <subcellularLocation>
        <location evidence="1">Cell membrane</location>
        <topology evidence="1">Multi-pass membrane protein</topology>
    </subcellularLocation>
</comment>
<comment type="caution">
    <text evidence="7">The sequence shown here is derived from an EMBL/GenBank/DDBJ whole genome shotgun (WGS) entry which is preliminary data.</text>
</comment>
<evidence type="ECO:0000256" key="4">
    <source>
        <dbReference type="ARBA" id="ARBA00022989"/>
    </source>
</evidence>
<dbReference type="EMBL" id="BAABLK010000034">
    <property type="protein sequence ID" value="GAA5228062.1"/>
    <property type="molecule type" value="Genomic_DNA"/>
</dbReference>
<dbReference type="PANTHER" id="PTHR35007:SF4">
    <property type="entry name" value="CONSERVED TRANSMEMBRANE PROTEIN-RELATED"/>
    <property type="match status" value="1"/>
</dbReference>
<evidence type="ECO:0000256" key="3">
    <source>
        <dbReference type="ARBA" id="ARBA00022692"/>
    </source>
</evidence>
<sequence length="247" mass="26530">MVIQGLAMLLLGAATWLWLGPGNRFGTTKTVRPRGEGNPRLILFPRNLRRQRRDEAGDTDEYAKFVRQLAAMLRAGTSPATAFELLAGLWSSDSGRCAVDIHRAATGALAQLRIGGTLQQGLVSHVCAHTQGHRLWARLAWSLAICEESGAALADLLETVADDAETSADMHRALQSALAGPRATSKLLTYLPGIGLGLGQLLGINPLSVLTTHPVGRVALLFGVCLWLGNRLWCARLLQTITKKVPS</sequence>
<feature type="domain" description="Type II secretion system protein GspF" evidence="6">
    <location>
        <begin position="65"/>
        <end position="191"/>
    </location>
</feature>
<evidence type="ECO:0000256" key="5">
    <source>
        <dbReference type="ARBA" id="ARBA00023136"/>
    </source>
</evidence>
<evidence type="ECO:0000313" key="8">
    <source>
        <dbReference type="Proteomes" id="UP001501257"/>
    </source>
</evidence>
<keyword evidence="5" id="KW-0472">Membrane</keyword>
<dbReference type="Gene3D" id="1.20.81.30">
    <property type="entry name" value="Type II secretion system (T2SS), domain F"/>
    <property type="match status" value="1"/>
</dbReference>
<reference evidence="8" key="1">
    <citation type="journal article" date="2019" name="Int. J. Syst. Evol. Microbiol.">
        <title>The Global Catalogue of Microorganisms (GCM) 10K type strain sequencing project: providing services to taxonomists for standard genome sequencing and annotation.</title>
        <authorList>
            <consortium name="The Broad Institute Genomics Platform"/>
            <consortium name="The Broad Institute Genome Sequencing Center for Infectious Disease"/>
            <person name="Wu L."/>
            <person name="Ma J."/>
        </authorList>
    </citation>
    <scope>NUCLEOTIDE SEQUENCE [LARGE SCALE GENOMIC DNA]</scope>
    <source>
        <strain evidence="8">JCM 18952</strain>
    </source>
</reference>
<keyword evidence="4" id="KW-1133">Transmembrane helix</keyword>
<accession>A0ABP9TN98</accession>
<keyword evidence="8" id="KW-1185">Reference proteome</keyword>
<dbReference type="Proteomes" id="UP001501257">
    <property type="component" value="Unassembled WGS sequence"/>
</dbReference>
<evidence type="ECO:0000313" key="7">
    <source>
        <dbReference type="EMBL" id="GAA5228062.1"/>
    </source>
</evidence>
<evidence type="ECO:0000256" key="1">
    <source>
        <dbReference type="ARBA" id="ARBA00004651"/>
    </source>
</evidence>
<dbReference type="RefSeq" id="WP_210099938.1">
    <property type="nucleotide sequence ID" value="NZ_BAABLK010000034.1"/>
</dbReference>
<dbReference type="InterPro" id="IPR018076">
    <property type="entry name" value="T2SS_GspF_dom"/>
</dbReference>
<name>A0ABP9TN98_9MICC</name>
<dbReference type="PANTHER" id="PTHR35007">
    <property type="entry name" value="INTEGRAL MEMBRANE PROTEIN-RELATED"/>
    <property type="match status" value="1"/>
</dbReference>
<proteinExistence type="predicted"/>
<dbReference type="InterPro" id="IPR042094">
    <property type="entry name" value="T2SS_GspF_sf"/>
</dbReference>
<protein>
    <recommendedName>
        <fullName evidence="6">Type II secretion system protein GspF domain-containing protein</fullName>
    </recommendedName>
</protein>
<keyword evidence="2" id="KW-1003">Cell membrane</keyword>